<protein>
    <submittedName>
        <fullName evidence="1">Uncharacterized protein</fullName>
    </submittedName>
</protein>
<dbReference type="EMBL" id="BAET01000007">
    <property type="protein sequence ID" value="GAB54960.1"/>
    <property type="molecule type" value="Genomic_DNA"/>
</dbReference>
<evidence type="ECO:0000313" key="2">
    <source>
        <dbReference type="Proteomes" id="UP000053586"/>
    </source>
</evidence>
<organism evidence="1 2">
    <name type="scientific">Glaciecola punicea ACAM 611</name>
    <dbReference type="NCBI Taxonomy" id="1121923"/>
    <lineage>
        <taxon>Bacteria</taxon>
        <taxon>Pseudomonadati</taxon>
        <taxon>Pseudomonadota</taxon>
        <taxon>Gammaproteobacteria</taxon>
        <taxon>Alteromonadales</taxon>
        <taxon>Alteromonadaceae</taxon>
        <taxon>Glaciecola</taxon>
    </lineage>
</organism>
<name>H5T9I3_9ALTE</name>
<sequence>MAKAILGVGPKFSQAIALNTAIILIVGTKKAEITSAKRPIGGLEFWARFTSHFNFNR</sequence>
<proteinExistence type="predicted"/>
<reference evidence="1 2" key="2">
    <citation type="journal article" date="2017" name="Antonie Van Leeuwenhoek">
        <title>Rhizobium rhizosphaerae sp. nov., a novel species isolated from rice rhizosphere.</title>
        <authorList>
            <person name="Zhao J.J."/>
            <person name="Zhang J."/>
            <person name="Zhang R.J."/>
            <person name="Zhang C.W."/>
            <person name="Yin H.Q."/>
            <person name="Zhang X.X."/>
        </authorList>
    </citation>
    <scope>NUCLEOTIDE SEQUENCE [LARGE SCALE GENOMIC DNA]</scope>
    <source>
        <strain evidence="1 2">ACAM 611</strain>
    </source>
</reference>
<dbReference type="Proteomes" id="UP000053586">
    <property type="component" value="Unassembled WGS sequence"/>
</dbReference>
<dbReference type="AlphaFoldDB" id="H5T9I3"/>
<comment type="caution">
    <text evidence="1">The sequence shown here is derived from an EMBL/GenBank/DDBJ whole genome shotgun (WGS) entry which is preliminary data.</text>
</comment>
<gene>
    <name evidence="1" type="ORF">GPUN_0825</name>
</gene>
<accession>H5T9I3</accession>
<evidence type="ECO:0000313" key="1">
    <source>
        <dbReference type="EMBL" id="GAB54960.1"/>
    </source>
</evidence>
<reference evidence="1 2" key="1">
    <citation type="journal article" date="2012" name="J. Bacteriol.">
        <title>Genome sequence of proteorhodopsin-containing sea ice bacterium Glaciecola punicea ACAM 611T.</title>
        <authorList>
            <person name="Qin Q.-L."/>
            <person name="Xie B.-B."/>
            <person name="Shu Y.-L."/>
            <person name="Rong J.-C."/>
            <person name="Zhao D.-L."/>
            <person name="Zhang X.-Y."/>
            <person name="Chen X.-L."/>
            <person name="Zhou B.-C."/>
            <person name="Zhanga Y.-Z."/>
        </authorList>
    </citation>
    <scope>NUCLEOTIDE SEQUENCE [LARGE SCALE GENOMIC DNA]</scope>
    <source>
        <strain evidence="1 2">ACAM 611</strain>
    </source>
</reference>
<keyword evidence="2" id="KW-1185">Reference proteome</keyword>